<dbReference type="Gene3D" id="1.20.140.10">
    <property type="entry name" value="Butyryl-CoA Dehydrogenase, subunit A, domain 3"/>
    <property type="match status" value="1"/>
</dbReference>
<evidence type="ECO:0000256" key="2">
    <source>
        <dbReference type="ARBA" id="ARBA00009347"/>
    </source>
</evidence>
<sequence length="359" mass="37195">MDLLPTDEQAEIASTVHNALEAAFPLNDRDRFDVIGAQETLLSGERPGGGDPLIDDARWAGFGELGWFSLGLAEADGGVGYGLAEEVLLAEELGRQVAPGPFVAQIVASRLAAAAQLDAAADLAAGTLRAAWGEPVVSAEGSPAVIGDRTTADLLVQHAEGAAWIVVVSGDEAVLISSEDVEVLADVAPLDPSTPLRRVRANAVIPGASDPSGATARWATTLVSAQMAGLAEATCAMSVEYAKEREQFGQPIGSFQAVKHRCADMAARAEAAITQTRWAALTVDAGGPDGAFEVEAARVMATRAALTNAEVNVQNHGGIGFTWEHPAHRYVTRARLLELTGGSLADHQAKLLTAPTPAG</sequence>
<dbReference type="SUPFAM" id="SSF47203">
    <property type="entry name" value="Acyl-CoA dehydrogenase C-terminal domain-like"/>
    <property type="match status" value="1"/>
</dbReference>
<comment type="similarity">
    <text evidence="2">Belongs to the acyl-CoA dehydrogenase family.</text>
</comment>
<dbReference type="Pfam" id="PF02771">
    <property type="entry name" value="Acyl-CoA_dh_N"/>
    <property type="match status" value="1"/>
</dbReference>
<dbReference type="InterPro" id="IPR009100">
    <property type="entry name" value="AcylCoA_DH/oxidase_NM_dom_sf"/>
</dbReference>
<dbReference type="Pfam" id="PF00441">
    <property type="entry name" value="Acyl-CoA_dh_1"/>
    <property type="match status" value="1"/>
</dbReference>
<dbReference type="InterPro" id="IPR036250">
    <property type="entry name" value="AcylCo_DH-like_C"/>
</dbReference>
<dbReference type="InterPro" id="IPR009075">
    <property type="entry name" value="AcylCo_DH/oxidase_C"/>
</dbReference>
<name>A0A936TG34_9ACTN</name>
<evidence type="ECO:0000256" key="5">
    <source>
        <dbReference type="ARBA" id="ARBA00023002"/>
    </source>
</evidence>
<gene>
    <name evidence="8" type="ORF">IPN02_10745</name>
</gene>
<dbReference type="PANTHER" id="PTHR43884">
    <property type="entry name" value="ACYL-COA DEHYDROGENASE"/>
    <property type="match status" value="1"/>
</dbReference>
<accession>A0A936TG34</accession>
<dbReference type="GO" id="GO:0050660">
    <property type="term" value="F:flavin adenine dinucleotide binding"/>
    <property type="evidence" value="ECO:0007669"/>
    <property type="project" value="InterPro"/>
</dbReference>
<dbReference type="InterPro" id="IPR037069">
    <property type="entry name" value="AcylCoA_DH/ox_N_sf"/>
</dbReference>
<dbReference type="InterPro" id="IPR013786">
    <property type="entry name" value="AcylCoA_DH/ox_N"/>
</dbReference>
<keyword evidence="3" id="KW-0285">Flavoprotein</keyword>
<dbReference type="GO" id="GO:0003995">
    <property type="term" value="F:acyl-CoA dehydrogenase activity"/>
    <property type="evidence" value="ECO:0007669"/>
    <property type="project" value="TreeGrafter"/>
</dbReference>
<dbReference type="SUPFAM" id="SSF56645">
    <property type="entry name" value="Acyl-CoA dehydrogenase NM domain-like"/>
    <property type="match status" value="1"/>
</dbReference>
<dbReference type="Gene3D" id="1.10.540.10">
    <property type="entry name" value="Acyl-CoA dehydrogenase/oxidase, N-terminal domain"/>
    <property type="match status" value="1"/>
</dbReference>
<evidence type="ECO:0000256" key="3">
    <source>
        <dbReference type="ARBA" id="ARBA00022630"/>
    </source>
</evidence>
<keyword evidence="5" id="KW-0560">Oxidoreductase</keyword>
<reference evidence="8 9" key="1">
    <citation type="submission" date="2020-10" db="EMBL/GenBank/DDBJ databases">
        <title>Connecting structure to function with the recovery of over 1000 high-quality activated sludge metagenome-assembled genomes encoding full-length rRNA genes using long-read sequencing.</title>
        <authorList>
            <person name="Singleton C.M."/>
            <person name="Petriglieri F."/>
            <person name="Kristensen J.M."/>
            <person name="Kirkegaard R.H."/>
            <person name="Michaelsen T.Y."/>
            <person name="Andersen M.H."/>
            <person name="Karst S.M."/>
            <person name="Dueholm M.S."/>
            <person name="Nielsen P.H."/>
            <person name="Albertsen M."/>
        </authorList>
    </citation>
    <scope>NUCLEOTIDE SEQUENCE [LARGE SCALE GENOMIC DNA]</scope>
    <source>
        <strain evidence="8">Lyne_18-Q3-R50-59_MAXAC.006</strain>
    </source>
</reference>
<organism evidence="8 9">
    <name type="scientific">Candidatus Neomicrothrix subdominans</name>
    <dbReference type="NCBI Taxonomy" id="2954438"/>
    <lineage>
        <taxon>Bacteria</taxon>
        <taxon>Bacillati</taxon>
        <taxon>Actinomycetota</taxon>
        <taxon>Acidimicrobiia</taxon>
        <taxon>Acidimicrobiales</taxon>
        <taxon>Microthrixaceae</taxon>
        <taxon>Candidatus Neomicrothrix</taxon>
    </lineage>
</organism>
<evidence type="ECO:0000313" key="9">
    <source>
        <dbReference type="Proteomes" id="UP000727993"/>
    </source>
</evidence>
<evidence type="ECO:0000256" key="4">
    <source>
        <dbReference type="ARBA" id="ARBA00022827"/>
    </source>
</evidence>
<keyword evidence="4" id="KW-0274">FAD</keyword>
<protein>
    <submittedName>
        <fullName evidence="8">Acyl-CoA/acyl-ACP dehydrogenase</fullName>
    </submittedName>
</protein>
<dbReference type="AlphaFoldDB" id="A0A936TG34"/>
<evidence type="ECO:0000256" key="1">
    <source>
        <dbReference type="ARBA" id="ARBA00001974"/>
    </source>
</evidence>
<evidence type="ECO:0000313" key="8">
    <source>
        <dbReference type="EMBL" id="MBK9297285.1"/>
    </source>
</evidence>
<feature type="domain" description="Acyl-CoA dehydrogenase/oxidase N-terminal" evidence="7">
    <location>
        <begin position="56"/>
        <end position="112"/>
    </location>
</feature>
<dbReference type="Proteomes" id="UP000727993">
    <property type="component" value="Unassembled WGS sequence"/>
</dbReference>
<dbReference type="PANTHER" id="PTHR43884:SF20">
    <property type="entry name" value="ACYL-COA DEHYDROGENASE FADE28"/>
    <property type="match status" value="1"/>
</dbReference>
<comment type="cofactor">
    <cofactor evidence="1">
        <name>FAD</name>
        <dbReference type="ChEBI" id="CHEBI:57692"/>
    </cofactor>
</comment>
<feature type="domain" description="Acyl-CoA dehydrogenase/oxidase C-terminal" evidence="6">
    <location>
        <begin position="222"/>
        <end position="343"/>
    </location>
</feature>
<proteinExistence type="inferred from homology"/>
<evidence type="ECO:0000259" key="6">
    <source>
        <dbReference type="Pfam" id="PF00441"/>
    </source>
</evidence>
<comment type="caution">
    <text evidence="8">The sequence shown here is derived from an EMBL/GenBank/DDBJ whole genome shotgun (WGS) entry which is preliminary data.</text>
</comment>
<dbReference type="EMBL" id="JADJZA010000007">
    <property type="protein sequence ID" value="MBK9297285.1"/>
    <property type="molecule type" value="Genomic_DNA"/>
</dbReference>
<evidence type="ECO:0000259" key="7">
    <source>
        <dbReference type="Pfam" id="PF02771"/>
    </source>
</evidence>